<name>C1D5A1_LARHH</name>
<sequence length="85" mass="9775">MSTDGLDWDPDAFRCPLKTVILLFSGWDIRFFLTRYDTVPSGLTNSCLQVCQYLFLVSCHFYGGMQSVNKWLLYGCDGQKTVMIF</sequence>
<dbReference type="HOGENOM" id="CLU_2508627_0_0_4"/>
<gene>
    <name evidence="1" type="ordered locus">LHK_00926</name>
</gene>
<evidence type="ECO:0000313" key="2">
    <source>
        <dbReference type="Proteomes" id="UP000002010"/>
    </source>
</evidence>
<dbReference type="AlphaFoldDB" id="C1D5A1"/>
<organism evidence="1 2">
    <name type="scientific">Laribacter hongkongensis (strain HLHK9)</name>
    <dbReference type="NCBI Taxonomy" id="557598"/>
    <lineage>
        <taxon>Bacteria</taxon>
        <taxon>Pseudomonadati</taxon>
        <taxon>Pseudomonadota</taxon>
        <taxon>Betaproteobacteria</taxon>
        <taxon>Neisseriales</taxon>
        <taxon>Aquaspirillaceae</taxon>
        <taxon>Laribacter</taxon>
    </lineage>
</organism>
<dbReference type="KEGG" id="lhk:LHK_00926"/>
<proteinExistence type="predicted"/>
<protein>
    <submittedName>
        <fullName evidence="1">Uncharacterized protein</fullName>
    </submittedName>
</protein>
<dbReference type="Proteomes" id="UP000002010">
    <property type="component" value="Chromosome"/>
</dbReference>
<evidence type="ECO:0000313" key="1">
    <source>
        <dbReference type="EMBL" id="ACO73918.1"/>
    </source>
</evidence>
<reference evidence="1 2" key="1">
    <citation type="journal article" date="2009" name="PLoS Genet.">
        <title>The complete genome and proteome of Laribacter hongkongensis reveal potential mechanisms for adaptations to different temperatures and habitats.</title>
        <authorList>
            <person name="Woo P.C."/>
            <person name="Lau S.K."/>
            <person name="Tse H."/>
            <person name="Teng J.L."/>
            <person name="Curreem S.O."/>
            <person name="Tsang A.K."/>
            <person name="Fan R.Y."/>
            <person name="Wong G.K."/>
            <person name="Huang Y."/>
            <person name="Loman N.J."/>
            <person name="Snyder L.A."/>
            <person name="Cai J.J."/>
            <person name="Huang J.D."/>
            <person name="Mak W."/>
            <person name="Pallen M.J."/>
            <person name="Lok S."/>
            <person name="Yuen K.Y."/>
        </authorList>
    </citation>
    <scope>NUCLEOTIDE SEQUENCE [LARGE SCALE GENOMIC DNA]</scope>
    <source>
        <strain evidence="1 2">HLHK9</strain>
    </source>
</reference>
<dbReference type="STRING" id="557598.LHK_00926"/>
<accession>C1D5A1</accession>
<dbReference type="EMBL" id="CP001154">
    <property type="protein sequence ID" value="ACO73918.1"/>
    <property type="molecule type" value="Genomic_DNA"/>
</dbReference>
<keyword evidence="2" id="KW-1185">Reference proteome</keyword>